<feature type="compositionally biased region" description="Basic residues" evidence="1">
    <location>
        <begin position="79"/>
        <end position="88"/>
    </location>
</feature>
<feature type="compositionally biased region" description="Basic and acidic residues" evidence="1">
    <location>
        <begin position="66"/>
        <end position="78"/>
    </location>
</feature>
<protein>
    <submittedName>
        <fullName evidence="2">Uncharacterized protein</fullName>
    </submittedName>
</protein>
<organism evidence="2 3">
    <name type="scientific">Pristionchus mayeri</name>
    <dbReference type="NCBI Taxonomy" id="1317129"/>
    <lineage>
        <taxon>Eukaryota</taxon>
        <taxon>Metazoa</taxon>
        <taxon>Ecdysozoa</taxon>
        <taxon>Nematoda</taxon>
        <taxon>Chromadorea</taxon>
        <taxon>Rhabditida</taxon>
        <taxon>Rhabditina</taxon>
        <taxon>Diplogasteromorpha</taxon>
        <taxon>Diplogasteroidea</taxon>
        <taxon>Neodiplogasteridae</taxon>
        <taxon>Pristionchus</taxon>
    </lineage>
</organism>
<feature type="compositionally biased region" description="Basic and acidic residues" evidence="1">
    <location>
        <begin position="18"/>
        <end position="29"/>
    </location>
</feature>
<evidence type="ECO:0000256" key="1">
    <source>
        <dbReference type="SAM" id="MobiDB-lite"/>
    </source>
</evidence>
<dbReference type="AlphaFoldDB" id="A0AAN4Z5E6"/>
<feature type="region of interest" description="Disordered" evidence="1">
    <location>
        <begin position="11"/>
        <end position="111"/>
    </location>
</feature>
<feature type="non-terminal residue" evidence="2">
    <location>
        <position position="111"/>
    </location>
</feature>
<accession>A0AAN4Z5E6</accession>
<gene>
    <name evidence="2" type="ORF">PMAYCL1PPCAC_04591</name>
</gene>
<evidence type="ECO:0000313" key="3">
    <source>
        <dbReference type="Proteomes" id="UP001328107"/>
    </source>
</evidence>
<evidence type="ECO:0000313" key="2">
    <source>
        <dbReference type="EMBL" id="GMR34396.1"/>
    </source>
</evidence>
<comment type="caution">
    <text evidence="2">The sequence shown here is derived from an EMBL/GenBank/DDBJ whole genome shotgun (WGS) entry which is preliminary data.</text>
</comment>
<feature type="compositionally biased region" description="Basic and acidic residues" evidence="1">
    <location>
        <begin position="94"/>
        <end position="111"/>
    </location>
</feature>
<dbReference type="Proteomes" id="UP001328107">
    <property type="component" value="Unassembled WGS sequence"/>
</dbReference>
<keyword evidence="3" id="KW-1185">Reference proteome</keyword>
<dbReference type="EMBL" id="BTRK01000002">
    <property type="protein sequence ID" value="GMR34396.1"/>
    <property type="molecule type" value="Genomic_DNA"/>
</dbReference>
<sequence length="111" mass="12593">MYIFIKIIIYNSPSSLQKSREPTENETEKQNNVSREPVAEGPMKKYEPDNTPYESLLNFAGVGDTPPKKSNRDSPKAESKRKKKKTKTKTTETSARDKTNTNKGNSQEDKP</sequence>
<proteinExistence type="predicted"/>
<name>A0AAN4Z5E6_9BILA</name>
<reference evidence="3" key="1">
    <citation type="submission" date="2022-10" db="EMBL/GenBank/DDBJ databases">
        <title>Genome assembly of Pristionchus species.</title>
        <authorList>
            <person name="Yoshida K."/>
            <person name="Sommer R.J."/>
        </authorList>
    </citation>
    <scope>NUCLEOTIDE SEQUENCE [LARGE SCALE GENOMIC DNA]</scope>
    <source>
        <strain evidence="3">RS5460</strain>
    </source>
</reference>